<evidence type="ECO:0000313" key="2">
    <source>
        <dbReference type="EMBL" id="MBW0495219.1"/>
    </source>
</evidence>
<evidence type="ECO:0000313" key="3">
    <source>
        <dbReference type="Proteomes" id="UP000765509"/>
    </source>
</evidence>
<reference evidence="2" key="1">
    <citation type="submission" date="2021-03" db="EMBL/GenBank/DDBJ databases">
        <title>Draft genome sequence of rust myrtle Austropuccinia psidii MF-1, a brazilian biotype.</title>
        <authorList>
            <person name="Quecine M.C."/>
            <person name="Pachon D.M.R."/>
            <person name="Bonatelli M.L."/>
            <person name="Correr F.H."/>
            <person name="Franceschini L.M."/>
            <person name="Leite T.F."/>
            <person name="Margarido G.R.A."/>
            <person name="Almeida C.A."/>
            <person name="Ferrarezi J.A."/>
            <person name="Labate C.A."/>
        </authorList>
    </citation>
    <scope>NUCLEOTIDE SEQUENCE</scope>
    <source>
        <strain evidence="2">MF-1</strain>
    </source>
</reference>
<keyword evidence="3" id="KW-1185">Reference proteome</keyword>
<accession>A0A9Q3HA19</accession>
<evidence type="ECO:0000256" key="1">
    <source>
        <dbReference type="SAM" id="SignalP"/>
    </source>
</evidence>
<feature type="signal peptide" evidence="1">
    <location>
        <begin position="1"/>
        <end position="19"/>
    </location>
</feature>
<comment type="caution">
    <text evidence="2">The sequence shown here is derived from an EMBL/GenBank/DDBJ whole genome shotgun (WGS) entry which is preliminary data.</text>
</comment>
<gene>
    <name evidence="2" type="ORF">O181_034934</name>
</gene>
<organism evidence="2 3">
    <name type="scientific">Austropuccinia psidii MF-1</name>
    <dbReference type="NCBI Taxonomy" id="1389203"/>
    <lineage>
        <taxon>Eukaryota</taxon>
        <taxon>Fungi</taxon>
        <taxon>Dikarya</taxon>
        <taxon>Basidiomycota</taxon>
        <taxon>Pucciniomycotina</taxon>
        <taxon>Pucciniomycetes</taxon>
        <taxon>Pucciniales</taxon>
        <taxon>Sphaerophragmiaceae</taxon>
        <taxon>Austropuccinia</taxon>
    </lineage>
</organism>
<sequence>MACWVVILVYLNHLEVYWGKESVEEEGSEETEVTASLAGATEASEAPNLALSNQPLVSKAEKNFQKTMEQMNQFMVNLTQVVTPRDSSRDPEFNTPYIKAPDSFDGTQAHKLRRFIQSCQLIFHESQRTSSLIGRRLFNHLLFSLVDLEN</sequence>
<name>A0A9Q3HA19_9BASI</name>
<proteinExistence type="predicted"/>
<dbReference type="EMBL" id="AVOT02012977">
    <property type="protein sequence ID" value="MBW0495219.1"/>
    <property type="molecule type" value="Genomic_DNA"/>
</dbReference>
<keyword evidence="1" id="KW-0732">Signal</keyword>
<protein>
    <submittedName>
        <fullName evidence="2">Uncharacterized protein</fullName>
    </submittedName>
</protein>
<feature type="chain" id="PRO_5040185156" evidence="1">
    <location>
        <begin position="20"/>
        <end position="150"/>
    </location>
</feature>
<dbReference type="Proteomes" id="UP000765509">
    <property type="component" value="Unassembled WGS sequence"/>
</dbReference>
<dbReference type="AlphaFoldDB" id="A0A9Q3HA19"/>